<name>A0AAD6MCW5_9ROSI</name>
<gene>
    <name evidence="1" type="ORF">NC653_026063</name>
    <name evidence="2" type="ORF">NC653_026070</name>
</gene>
<sequence>MIESKTGSRLRANPSTSTKALWSTKVGHVYVRGSSTASEDVSLGTLCCFITGIAGPHMLLWNQEPREEQNQIKTGWRCIFKDFRCTYAGDGWDGMELHVHASFFHHPLVK</sequence>
<evidence type="ECO:0000313" key="3">
    <source>
        <dbReference type="Proteomes" id="UP001164929"/>
    </source>
</evidence>
<dbReference type="AlphaFoldDB" id="A0AAD6MCW5"/>
<accession>A0AAD6MCW5</accession>
<evidence type="ECO:0000313" key="2">
    <source>
        <dbReference type="EMBL" id="KAJ6983140.1"/>
    </source>
</evidence>
<dbReference type="Proteomes" id="UP001164929">
    <property type="component" value="Chromosome 10"/>
</dbReference>
<protein>
    <submittedName>
        <fullName evidence="2">Uncharacterized protein</fullName>
    </submittedName>
</protein>
<dbReference type="EMBL" id="JAQIZT010000010">
    <property type="protein sequence ID" value="KAJ6983140.1"/>
    <property type="molecule type" value="Genomic_DNA"/>
</dbReference>
<keyword evidence="3" id="KW-1185">Reference proteome</keyword>
<organism evidence="2 3">
    <name type="scientific">Populus alba x Populus x berolinensis</name>
    <dbReference type="NCBI Taxonomy" id="444605"/>
    <lineage>
        <taxon>Eukaryota</taxon>
        <taxon>Viridiplantae</taxon>
        <taxon>Streptophyta</taxon>
        <taxon>Embryophyta</taxon>
        <taxon>Tracheophyta</taxon>
        <taxon>Spermatophyta</taxon>
        <taxon>Magnoliopsida</taxon>
        <taxon>eudicotyledons</taxon>
        <taxon>Gunneridae</taxon>
        <taxon>Pentapetalae</taxon>
        <taxon>rosids</taxon>
        <taxon>fabids</taxon>
        <taxon>Malpighiales</taxon>
        <taxon>Salicaceae</taxon>
        <taxon>Saliceae</taxon>
        <taxon>Populus</taxon>
    </lineage>
</organism>
<proteinExistence type="predicted"/>
<dbReference type="EMBL" id="JAQIZT010000010">
    <property type="protein sequence ID" value="KAJ6983127.1"/>
    <property type="molecule type" value="Genomic_DNA"/>
</dbReference>
<comment type="caution">
    <text evidence="2">The sequence shown here is derived from an EMBL/GenBank/DDBJ whole genome shotgun (WGS) entry which is preliminary data.</text>
</comment>
<reference evidence="2" key="1">
    <citation type="journal article" date="2023" name="Mol. Ecol. Resour.">
        <title>Chromosome-level genome assembly of a triploid poplar Populus alba 'Berolinensis'.</title>
        <authorList>
            <person name="Chen S."/>
            <person name="Yu Y."/>
            <person name="Wang X."/>
            <person name="Wang S."/>
            <person name="Zhang T."/>
            <person name="Zhou Y."/>
            <person name="He R."/>
            <person name="Meng N."/>
            <person name="Wang Y."/>
            <person name="Liu W."/>
            <person name="Liu Z."/>
            <person name="Liu J."/>
            <person name="Guo Q."/>
            <person name="Huang H."/>
            <person name="Sederoff R.R."/>
            <person name="Wang G."/>
            <person name="Qu G."/>
            <person name="Chen S."/>
        </authorList>
    </citation>
    <scope>NUCLEOTIDE SEQUENCE</scope>
    <source>
        <strain evidence="2">SC-2020</strain>
    </source>
</reference>
<evidence type="ECO:0000313" key="1">
    <source>
        <dbReference type="EMBL" id="KAJ6983127.1"/>
    </source>
</evidence>